<evidence type="ECO:0000313" key="11">
    <source>
        <dbReference type="EMBL" id="MBB5687419.1"/>
    </source>
</evidence>
<comment type="caution">
    <text evidence="11">The sequence shown here is derived from an EMBL/GenBank/DDBJ whole genome shotgun (WGS) entry which is preliminary data.</text>
</comment>
<sequence length="126" mass="13949">MAMPGALRADSLMPAAKYANTQLADPAQEAKALALMETLRCVVCQGQAIADSDAEIAGDMRSMVRARIAAGESPDQIRAWMIERYGEWVSYDPPLSARTWPLWFAPIILIGLGWLLARGRFRKRKS</sequence>
<name>A0A7W9AKM0_9SPHN</name>
<dbReference type="InterPro" id="IPR005616">
    <property type="entry name" value="CcmH/CycL/Ccl2/NrfF_N"/>
</dbReference>
<feature type="domain" description="CcmH/CycL/Ccl2/NrfF N-terminal" evidence="10">
    <location>
        <begin position="14"/>
        <end position="125"/>
    </location>
</feature>
<comment type="subcellular location">
    <subcellularLocation>
        <location evidence="8">Membrane</location>
        <topology evidence="8">Single-pass membrane protein</topology>
        <orientation evidence="8">Periplasmic side</orientation>
    </subcellularLocation>
</comment>
<dbReference type="InterPro" id="IPR051263">
    <property type="entry name" value="C-type_cytochrome_biogenesis"/>
</dbReference>
<dbReference type="CDD" id="cd16378">
    <property type="entry name" value="CcmH_N"/>
    <property type="match status" value="1"/>
</dbReference>
<dbReference type="AlphaFoldDB" id="A0A7W9AKM0"/>
<reference evidence="11 12" key="1">
    <citation type="submission" date="2020-08" db="EMBL/GenBank/DDBJ databases">
        <title>Genomic Encyclopedia of Type Strains, Phase IV (KMG-IV): sequencing the most valuable type-strain genomes for metagenomic binning, comparative biology and taxonomic classification.</title>
        <authorList>
            <person name="Goeker M."/>
        </authorList>
    </citation>
    <scope>NUCLEOTIDE SEQUENCE [LARGE SCALE GENOMIC DNA]</scope>
    <source>
        <strain evidence="11 12">DSM 25079</strain>
    </source>
</reference>
<feature type="transmembrane region" description="Helical" evidence="9">
    <location>
        <begin position="100"/>
        <end position="117"/>
    </location>
</feature>
<evidence type="ECO:0000256" key="9">
    <source>
        <dbReference type="RuleBase" id="RU364112"/>
    </source>
</evidence>
<evidence type="ECO:0000256" key="4">
    <source>
        <dbReference type="ARBA" id="ARBA00022729"/>
    </source>
</evidence>
<dbReference type="PANTHER" id="PTHR47870">
    <property type="entry name" value="CYTOCHROME C-TYPE BIOGENESIS PROTEIN CCMH"/>
    <property type="match status" value="1"/>
</dbReference>
<dbReference type="GO" id="GO:0017004">
    <property type="term" value="P:cytochrome complex assembly"/>
    <property type="evidence" value="ECO:0007669"/>
    <property type="project" value="UniProtKB-KW"/>
</dbReference>
<evidence type="ECO:0000256" key="5">
    <source>
        <dbReference type="ARBA" id="ARBA00022748"/>
    </source>
</evidence>
<dbReference type="RefSeq" id="WP_246350891.1">
    <property type="nucleotide sequence ID" value="NZ_JACIJC010000005.1"/>
</dbReference>
<evidence type="ECO:0000256" key="7">
    <source>
        <dbReference type="ARBA" id="ARBA00037230"/>
    </source>
</evidence>
<keyword evidence="9" id="KW-1133">Transmembrane helix</keyword>
<dbReference type="InterPro" id="IPR038297">
    <property type="entry name" value="CcmH/CycL/NrfF/Ccl2_sf"/>
</dbReference>
<evidence type="ECO:0000256" key="1">
    <source>
        <dbReference type="ARBA" id="ARBA00010342"/>
    </source>
</evidence>
<evidence type="ECO:0000259" key="10">
    <source>
        <dbReference type="Pfam" id="PF03918"/>
    </source>
</evidence>
<evidence type="ECO:0000256" key="3">
    <source>
        <dbReference type="ARBA" id="ARBA00022723"/>
    </source>
</evidence>
<accession>A0A7W9AKM0</accession>
<keyword evidence="12" id="KW-1185">Reference proteome</keyword>
<keyword evidence="9" id="KW-0812">Transmembrane</keyword>
<evidence type="ECO:0000313" key="12">
    <source>
        <dbReference type="Proteomes" id="UP000549617"/>
    </source>
</evidence>
<dbReference type="FunFam" id="1.10.8.640:FF:000001">
    <property type="entry name" value="Cytochrome c-type biogenesis protein"/>
    <property type="match status" value="1"/>
</dbReference>
<dbReference type="GO" id="GO:0005886">
    <property type="term" value="C:plasma membrane"/>
    <property type="evidence" value="ECO:0007669"/>
    <property type="project" value="TreeGrafter"/>
</dbReference>
<proteinExistence type="inferred from homology"/>
<evidence type="ECO:0000256" key="8">
    <source>
        <dbReference type="ARBA" id="ARBA00060491"/>
    </source>
</evidence>
<evidence type="ECO:0000256" key="2">
    <source>
        <dbReference type="ARBA" id="ARBA00022617"/>
    </source>
</evidence>
<dbReference type="PANTHER" id="PTHR47870:SF1">
    <property type="entry name" value="CYTOCHROME C-TYPE BIOGENESIS PROTEIN CCMH"/>
    <property type="match status" value="1"/>
</dbReference>
<keyword evidence="5" id="KW-0201">Cytochrome c-type biogenesis</keyword>
<comment type="function">
    <text evidence="7">Required for the biogenesis of c-type cytochromes. Possible subunit of a heme lyase.</text>
</comment>
<dbReference type="EMBL" id="JACIJC010000005">
    <property type="protein sequence ID" value="MBB5687419.1"/>
    <property type="molecule type" value="Genomic_DNA"/>
</dbReference>
<dbReference type="GO" id="GO:0046872">
    <property type="term" value="F:metal ion binding"/>
    <property type="evidence" value="ECO:0007669"/>
    <property type="project" value="UniProtKB-KW"/>
</dbReference>
<keyword evidence="2 9" id="KW-0349">Heme</keyword>
<comment type="similarity">
    <text evidence="1 9">Belongs to the CcmH/CycL/Ccl2/NrfF family.</text>
</comment>
<keyword evidence="9" id="KW-0472">Membrane</keyword>
<dbReference type="Proteomes" id="UP000549617">
    <property type="component" value="Unassembled WGS sequence"/>
</dbReference>
<dbReference type="Gene3D" id="1.10.8.640">
    <property type="entry name" value="Cytochrome C biogenesis protein"/>
    <property type="match status" value="1"/>
</dbReference>
<organism evidence="11 12">
    <name type="scientific">Sphingobium boeckii</name>
    <dbReference type="NCBI Taxonomy" id="1082345"/>
    <lineage>
        <taxon>Bacteria</taxon>
        <taxon>Pseudomonadati</taxon>
        <taxon>Pseudomonadota</taxon>
        <taxon>Alphaproteobacteria</taxon>
        <taxon>Sphingomonadales</taxon>
        <taxon>Sphingomonadaceae</taxon>
        <taxon>Sphingobium</taxon>
    </lineage>
</organism>
<dbReference type="Pfam" id="PF03918">
    <property type="entry name" value="CcmH"/>
    <property type="match status" value="1"/>
</dbReference>
<gene>
    <name evidence="11" type="ORF">FHS49_003447</name>
</gene>
<keyword evidence="4 9" id="KW-0732">Signal</keyword>
<keyword evidence="6 9" id="KW-0408">Iron</keyword>
<evidence type="ECO:0000256" key="6">
    <source>
        <dbReference type="ARBA" id="ARBA00023004"/>
    </source>
</evidence>
<keyword evidence="3 9" id="KW-0479">Metal-binding</keyword>
<protein>
    <recommendedName>
        <fullName evidence="9">Cytochrome c-type biogenesis protein</fullName>
    </recommendedName>
</protein>